<proteinExistence type="predicted"/>
<keyword evidence="1" id="KW-1133">Transmembrane helix</keyword>
<reference evidence="2 3" key="1">
    <citation type="journal article" date="2016" name="Nat. Commun.">
        <title>Thousands of microbial genomes shed light on interconnected biogeochemical processes in an aquifer system.</title>
        <authorList>
            <person name="Anantharaman K."/>
            <person name="Brown C.T."/>
            <person name="Hug L.A."/>
            <person name="Sharon I."/>
            <person name="Castelle C.J."/>
            <person name="Probst A.J."/>
            <person name="Thomas B.C."/>
            <person name="Singh A."/>
            <person name="Wilkins M.J."/>
            <person name="Karaoz U."/>
            <person name="Brodie E.L."/>
            <person name="Williams K.H."/>
            <person name="Hubbard S.S."/>
            <person name="Banfield J.F."/>
        </authorList>
    </citation>
    <scope>NUCLEOTIDE SEQUENCE [LARGE SCALE GENOMIC DNA]</scope>
</reference>
<accession>A0A1G2Q678</accession>
<feature type="transmembrane region" description="Helical" evidence="1">
    <location>
        <begin position="42"/>
        <end position="65"/>
    </location>
</feature>
<evidence type="ECO:0000313" key="3">
    <source>
        <dbReference type="Proteomes" id="UP000178936"/>
    </source>
</evidence>
<keyword evidence="1" id="KW-0812">Transmembrane</keyword>
<dbReference type="EMBL" id="MHTB01000016">
    <property type="protein sequence ID" value="OHA55362.1"/>
    <property type="molecule type" value="Genomic_DNA"/>
</dbReference>
<evidence type="ECO:0000256" key="1">
    <source>
        <dbReference type="SAM" id="Phobius"/>
    </source>
</evidence>
<gene>
    <name evidence="2" type="ORF">A2226_01165</name>
</gene>
<dbReference type="AlphaFoldDB" id="A0A1G2Q678"/>
<dbReference type="Proteomes" id="UP000178936">
    <property type="component" value="Unassembled WGS sequence"/>
</dbReference>
<keyword evidence="1" id="KW-0472">Membrane</keyword>
<feature type="transmembrane region" description="Helical" evidence="1">
    <location>
        <begin position="12"/>
        <end position="36"/>
    </location>
</feature>
<comment type="caution">
    <text evidence="2">The sequence shown here is derived from an EMBL/GenBank/DDBJ whole genome shotgun (WGS) entry which is preliminary data.</text>
</comment>
<organism evidence="2 3">
    <name type="scientific">Candidatus Veblenbacteria bacterium RIFOXYA2_FULL_43_9</name>
    <dbReference type="NCBI Taxonomy" id="1802425"/>
    <lineage>
        <taxon>Bacteria</taxon>
        <taxon>Candidatus Vebleniibacteriota</taxon>
    </lineage>
</organism>
<sequence length="71" mass="7498">MKNKINSQPKTVGLFKFFAQIIAIIIIAITAGSYIGSMSEDPYGLIIGALVGAMAGGILCILNSLRLTKVK</sequence>
<protein>
    <submittedName>
        <fullName evidence="2">Uncharacterized protein</fullName>
    </submittedName>
</protein>
<name>A0A1G2Q678_9BACT</name>
<evidence type="ECO:0000313" key="2">
    <source>
        <dbReference type="EMBL" id="OHA55362.1"/>
    </source>
</evidence>